<evidence type="ECO:0000313" key="1">
    <source>
        <dbReference type="EMBL" id="CUS33868.1"/>
    </source>
</evidence>
<organism evidence="1 2">
    <name type="scientific">Candidatus Nitrospira nitrificans</name>
    <dbReference type="NCBI Taxonomy" id="1742973"/>
    <lineage>
        <taxon>Bacteria</taxon>
        <taxon>Pseudomonadati</taxon>
        <taxon>Nitrospirota</taxon>
        <taxon>Nitrospiria</taxon>
        <taxon>Nitrospirales</taxon>
        <taxon>Nitrospiraceae</taxon>
        <taxon>Nitrospira</taxon>
    </lineage>
</organism>
<name>A0A0S4L7V9_9BACT</name>
<gene>
    <name evidence="1" type="ORF">COMA2_140117</name>
</gene>
<proteinExistence type="predicted"/>
<sequence>MVAQGRSRPPQQRKQPRSQRYFLKPIHNSTRRVITQVFDRLDYKRLESVYCHEGGDEFWQAKREPCRRLGTKIAEVLIKKLPRGGRSLYVGAGVTELPALVAEALDLGRQVEPYNLRRSEVAILNRACRSLPVRFRAQDASSAAGRFDHLWMVSVLNDPERFPHLSPLSYGRADPVTFDPVRFRKQRRIVQSIVNRCMPKLRLPGLVTTSTEEVIWIADWCHRHKIQYRVERKQYPTALVGDPICLIKIGKG</sequence>
<dbReference type="STRING" id="1742973.COMA2_140117"/>
<evidence type="ECO:0000313" key="2">
    <source>
        <dbReference type="Proteomes" id="UP000198736"/>
    </source>
</evidence>
<protein>
    <submittedName>
        <fullName evidence="1">Uncharacterized protein</fullName>
    </submittedName>
</protein>
<accession>A0A0S4L7V9</accession>
<dbReference type="AlphaFoldDB" id="A0A0S4L7V9"/>
<reference evidence="2" key="1">
    <citation type="submission" date="2015-10" db="EMBL/GenBank/DDBJ databases">
        <authorList>
            <person name="Luecker S."/>
            <person name="Luecker S."/>
        </authorList>
    </citation>
    <scope>NUCLEOTIDE SEQUENCE [LARGE SCALE GENOMIC DNA]</scope>
</reference>
<dbReference type="Proteomes" id="UP000198736">
    <property type="component" value="Unassembled WGS sequence"/>
</dbReference>
<dbReference type="EMBL" id="CZPZ01000006">
    <property type="protein sequence ID" value="CUS33868.1"/>
    <property type="molecule type" value="Genomic_DNA"/>
</dbReference>
<keyword evidence="2" id="KW-1185">Reference proteome</keyword>